<sequence length="501" mass="56956">MDLKLKITAQNLCSLSDWAYCVDQKAWQTFRKAYPQPENGTWQTFAGQDYFVIDAYNNLTNGLQMLIVAPRQVAQSNERSQGEFSTVIVAFAGTGNSEKVTMGFAGKNPKDISQDIQGIVKGQREYLQVTSETGEVETVLSQFTSAQNYLEQLMQRYPQSEFYFTGHSLGGSLAMVMGAHFQKQAQVFSAPDPWRLLTEEEKSWMLDHPDKLINYRHANDAISTLNPIIKDISGFTGLNLWAQTSELNPFEAHLLKSYVFNEDESVALISDPLTLENMLSAKITAIALWVQDNTVAADVSDVLFNNLKAYGLIWDRLQTKQILAVWLDYLLNLQRVLKLVQKVGGFKNDEVSLESLAQEFKWNEACQCVLDLQNELRQFEVGTQAEYVYLTQGLTAENLAYIIEESEKLLGLKQGEKARFEEVLGRFTPEIPTFDLSEQLPLKMAVEYQQNHAVRKRMEQLAEIKQVEQAVWQRMLLKAKLNGFEDVFVKVSHQLGKLIDK</sequence>
<keyword evidence="3" id="KW-1185">Reference proteome</keyword>
<dbReference type="GO" id="GO:0006629">
    <property type="term" value="P:lipid metabolic process"/>
    <property type="evidence" value="ECO:0007669"/>
    <property type="project" value="InterPro"/>
</dbReference>
<organism evidence="2 3">
    <name type="scientific">Ligilactobacillus ceti DSM 22408</name>
    <dbReference type="NCBI Taxonomy" id="1122146"/>
    <lineage>
        <taxon>Bacteria</taxon>
        <taxon>Bacillati</taxon>
        <taxon>Bacillota</taxon>
        <taxon>Bacilli</taxon>
        <taxon>Lactobacillales</taxon>
        <taxon>Lactobacillaceae</taxon>
        <taxon>Ligilactobacillus</taxon>
    </lineage>
</organism>
<dbReference type="RefSeq" id="WP_051188929.1">
    <property type="nucleotide sequence ID" value="NZ_AUHP01000016.1"/>
</dbReference>
<feature type="domain" description="Fungal lipase-type" evidence="1">
    <location>
        <begin position="115"/>
        <end position="187"/>
    </location>
</feature>
<evidence type="ECO:0000259" key="1">
    <source>
        <dbReference type="Pfam" id="PF01764"/>
    </source>
</evidence>
<dbReference type="AlphaFoldDB" id="A0A0R2KKG3"/>
<dbReference type="STRING" id="1122146.IV53_GL001170"/>
<dbReference type="eggNOG" id="ENOG5032UH4">
    <property type="taxonomic scope" value="Bacteria"/>
</dbReference>
<dbReference type="EMBL" id="JQBZ01000008">
    <property type="protein sequence ID" value="KRN89843.1"/>
    <property type="molecule type" value="Genomic_DNA"/>
</dbReference>
<dbReference type="PATRIC" id="fig|1122146.4.peg.1207"/>
<comment type="caution">
    <text evidence="2">The sequence shown here is derived from an EMBL/GenBank/DDBJ whole genome shotgun (WGS) entry which is preliminary data.</text>
</comment>
<dbReference type="InterPro" id="IPR029058">
    <property type="entry name" value="AB_hydrolase_fold"/>
</dbReference>
<dbReference type="SUPFAM" id="SSF53474">
    <property type="entry name" value="alpha/beta-Hydrolases"/>
    <property type="match status" value="1"/>
</dbReference>
<dbReference type="Pfam" id="PF01764">
    <property type="entry name" value="Lipase_3"/>
    <property type="match status" value="1"/>
</dbReference>
<dbReference type="Gene3D" id="3.40.50.1820">
    <property type="entry name" value="alpha/beta hydrolase"/>
    <property type="match status" value="1"/>
</dbReference>
<dbReference type="OrthoDB" id="6450827at2"/>
<evidence type="ECO:0000313" key="2">
    <source>
        <dbReference type="EMBL" id="KRN89843.1"/>
    </source>
</evidence>
<protein>
    <recommendedName>
        <fullName evidence="1">Fungal lipase-type domain-containing protein</fullName>
    </recommendedName>
</protein>
<dbReference type="Proteomes" id="UP000051500">
    <property type="component" value="Unassembled WGS sequence"/>
</dbReference>
<reference evidence="2 3" key="1">
    <citation type="journal article" date="2015" name="Genome Announc.">
        <title>Expanding the biotechnology potential of lactobacilli through comparative genomics of 213 strains and associated genera.</title>
        <authorList>
            <person name="Sun Z."/>
            <person name="Harris H.M."/>
            <person name="McCann A."/>
            <person name="Guo C."/>
            <person name="Argimon S."/>
            <person name="Zhang W."/>
            <person name="Yang X."/>
            <person name="Jeffery I.B."/>
            <person name="Cooney J.C."/>
            <person name="Kagawa T.F."/>
            <person name="Liu W."/>
            <person name="Song Y."/>
            <person name="Salvetti E."/>
            <person name="Wrobel A."/>
            <person name="Rasinkangas P."/>
            <person name="Parkhill J."/>
            <person name="Rea M.C."/>
            <person name="O'Sullivan O."/>
            <person name="Ritari J."/>
            <person name="Douillard F.P."/>
            <person name="Paul Ross R."/>
            <person name="Yang R."/>
            <person name="Briner A.E."/>
            <person name="Felis G.E."/>
            <person name="de Vos W.M."/>
            <person name="Barrangou R."/>
            <person name="Klaenhammer T.R."/>
            <person name="Caufield P.W."/>
            <person name="Cui Y."/>
            <person name="Zhang H."/>
            <person name="O'Toole P.W."/>
        </authorList>
    </citation>
    <scope>NUCLEOTIDE SEQUENCE [LARGE SCALE GENOMIC DNA]</scope>
    <source>
        <strain evidence="2 3">DSM 22408</strain>
    </source>
</reference>
<dbReference type="InterPro" id="IPR002921">
    <property type="entry name" value="Fungal_lipase-type"/>
</dbReference>
<accession>A0A0R2KKG3</accession>
<name>A0A0R2KKG3_9LACO</name>
<proteinExistence type="predicted"/>
<gene>
    <name evidence="2" type="ORF">IV53_GL001170</name>
</gene>
<evidence type="ECO:0000313" key="3">
    <source>
        <dbReference type="Proteomes" id="UP000051500"/>
    </source>
</evidence>